<comment type="caution">
    <text evidence="3">The sequence shown here is derived from an EMBL/GenBank/DDBJ whole genome shotgun (WGS) entry which is preliminary data.</text>
</comment>
<evidence type="ECO:0000256" key="2">
    <source>
        <dbReference type="SAM" id="MobiDB-lite"/>
    </source>
</evidence>
<dbReference type="NCBIfam" id="TIGR00481">
    <property type="entry name" value="YbhB/YbcL family Raf kinase inhibitor-like protein"/>
    <property type="match status" value="1"/>
</dbReference>
<dbReference type="Pfam" id="PF01161">
    <property type="entry name" value="PBP"/>
    <property type="match status" value="1"/>
</dbReference>
<evidence type="ECO:0000256" key="1">
    <source>
        <dbReference type="ARBA" id="ARBA00007120"/>
    </source>
</evidence>
<dbReference type="PANTHER" id="PTHR30289">
    <property type="entry name" value="UNCHARACTERIZED PROTEIN YBCL-RELATED"/>
    <property type="match status" value="1"/>
</dbReference>
<organism evidence="3 4">
    <name type="scientific">Lacisediminihabitans profunda</name>
    <dbReference type="NCBI Taxonomy" id="2594790"/>
    <lineage>
        <taxon>Bacteria</taxon>
        <taxon>Bacillati</taxon>
        <taxon>Actinomycetota</taxon>
        <taxon>Actinomycetes</taxon>
        <taxon>Micrococcales</taxon>
        <taxon>Microbacteriaceae</taxon>
        <taxon>Lacisediminihabitans</taxon>
    </lineage>
</organism>
<dbReference type="InterPro" id="IPR036610">
    <property type="entry name" value="PEBP-like_sf"/>
</dbReference>
<protein>
    <submittedName>
        <fullName evidence="3">YbhB/YbcL family Raf kinase inhibitor-like protein</fullName>
    </submittedName>
</protein>
<dbReference type="Proteomes" id="UP000321379">
    <property type="component" value="Unassembled WGS sequence"/>
</dbReference>
<gene>
    <name evidence="3" type="ORF">FVP33_12270</name>
</gene>
<proteinExistence type="inferred from homology"/>
<reference evidence="3 4" key="1">
    <citation type="submission" date="2019-08" db="EMBL/GenBank/DDBJ databases">
        <title>Bacterial whole genome sequence for Glaciihabitans sp. CHu50b-6-2.</title>
        <authorList>
            <person name="Jin L."/>
        </authorList>
    </citation>
    <scope>NUCLEOTIDE SEQUENCE [LARGE SCALE GENOMIC DNA]</scope>
    <source>
        <strain evidence="3 4">CHu50b-6-2</strain>
    </source>
</reference>
<comment type="similarity">
    <text evidence="1">Belongs to the UPF0098 family.</text>
</comment>
<dbReference type="RefSeq" id="WP_147783949.1">
    <property type="nucleotide sequence ID" value="NZ_VRMG01000008.1"/>
</dbReference>
<name>A0A5C8UNF5_9MICO</name>
<dbReference type="SUPFAM" id="SSF49777">
    <property type="entry name" value="PEBP-like"/>
    <property type="match status" value="1"/>
</dbReference>
<dbReference type="PANTHER" id="PTHR30289:SF1">
    <property type="entry name" value="PEBP (PHOSPHATIDYLETHANOLAMINE-BINDING PROTEIN) FAMILY PROTEIN"/>
    <property type="match status" value="1"/>
</dbReference>
<dbReference type="CDD" id="cd00865">
    <property type="entry name" value="PEBP_bact_arch"/>
    <property type="match status" value="1"/>
</dbReference>
<keyword evidence="4" id="KW-1185">Reference proteome</keyword>
<dbReference type="AlphaFoldDB" id="A0A5C8UNF5"/>
<feature type="region of interest" description="Disordered" evidence="2">
    <location>
        <begin position="1"/>
        <end position="20"/>
    </location>
</feature>
<dbReference type="Gene3D" id="3.90.280.10">
    <property type="entry name" value="PEBP-like"/>
    <property type="match status" value="1"/>
</dbReference>
<dbReference type="InterPro" id="IPR005247">
    <property type="entry name" value="YbhB_YbcL/LppC-like"/>
</dbReference>
<dbReference type="InterPro" id="IPR008914">
    <property type="entry name" value="PEBP"/>
</dbReference>
<sequence length="146" mass="15767">MRLQSTSFGHGEEIPQRHGKKIRNVSPQLAWDGAPAETRSLALSLVDNDPVARRYLHWLVSDLNPAVTSFEEGAAARGLPGGARELTDYAGPFPPSGTHEYDFTLYALDIETTGLSVGCTLDQFSRAIAGHVLATASLVGTFTKKR</sequence>
<evidence type="ECO:0000313" key="3">
    <source>
        <dbReference type="EMBL" id="TXN29906.1"/>
    </source>
</evidence>
<evidence type="ECO:0000313" key="4">
    <source>
        <dbReference type="Proteomes" id="UP000321379"/>
    </source>
</evidence>
<dbReference type="EMBL" id="VRMG01000008">
    <property type="protein sequence ID" value="TXN29906.1"/>
    <property type="molecule type" value="Genomic_DNA"/>
</dbReference>
<accession>A0A5C8UNF5</accession>